<organism evidence="2 3">
    <name type="scientific">Pleurodeles waltl</name>
    <name type="common">Iberian ribbed newt</name>
    <dbReference type="NCBI Taxonomy" id="8319"/>
    <lineage>
        <taxon>Eukaryota</taxon>
        <taxon>Metazoa</taxon>
        <taxon>Chordata</taxon>
        <taxon>Craniata</taxon>
        <taxon>Vertebrata</taxon>
        <taxon>Euteleostomi</taxon>
        <taxon>Amphibia</taxon>
        <taxon>Batrachia</taxon>
        <taxon>Caudata</taxon>
        <taxon>Salamandroidea</taxon>
        <taxon>Salamandridae</taxon>
        <taxon>Pleurodelinae</taxon>
        <taxon>Pleurodeles</taxon>
    </lineage>
</organism>
<proteinExistence type="predicted"/>
<accession>A0AAV7WSZ7</accession>
<gene>
    <name evidence="2" type="ORF">NDU88_004784</name>
</gene>
<dbReference type="EMBL" id="JANPWB010000001">
    <property type="protein sequence ID" value="KAJ1217189.1"/>
    <property type="molecule type" value="Genomic_DNA"/>
</dbReference>
<sequence length="85" mass="8773">MTSATPGQWLKEAELSWKEARSGSCFGAPDSGAGGGRLAALYSPSSRKCPLLPLQAARLATRHDTAPAAPPVVRPRSAPLGTVCD</sequence>
<reference evidence="2" key="1">
    <citation type="journal article" date="2022" name="bioRxiv">
        <title>Sequencing and chromosome-scale assembly of the giantPleurodeles waltlgenome.</title>
        <authorList>
            <person name="Brown T."/>
            <person name="Elewa A."/>
            <person name="Iarovenko S."/>
            <person name="Subramanian E."/>
            <person name="Araus A.J."/>
            <person name="Petzold A."/>
            <person name="Susuki M."/>
            <person name="Suzuki K.-i.T."/>
            <person name="Hayashi T."/>
            <person name="Toyoda A."/>
            <person name="Oliveira C."/>
            <person name="Osipova E."/>
            <person name="Leigh N.D."/>
            <person name="Simon A."/>
            <person name="Yun M.H."/>
        </authorList>
    </citation>
    <scope>NUCLEOTIDE SEQUENCE</scope>
    <source>
        <strain evidence="2">20211129_DDA</strain>
        <tissue evidence="2">Liver</tissue>
    </source>
</reference>
<evidence type="ECO:0000313" key="3">
    <source>
        <dbReference type="Proteomes" id="UP001066276"/>
    </source>
</evidence>
<name>A0AAV7WSZ7_PLEWA</name>
<evidence type="ECO:0000313" key="2">
    <source>
        <dbReference type="EMBL" id="KAJ1217189.1"/>
    </source>
</evidence>
<protein>
    <submittedName>
        <fullName evidence="2">Uncharacterized protein</fullName>
    </submittedName>
</protein>
<keyword evidence="3" id="KW-1185">Reference proteome</keyword>
<evidence type="ECO:0000256" key="1">
    <source>
        <dbReference type="SAM" id="MobiDB-lite"/>
    </source>
</evidence>
<dbReference type="AlphaFoldDB" id="A0AAV7WSZ7"/>
<feature type="region of interest" description="Disordered" evidence="1">
    <location>
        <begin position="62"/>
        <end position="85"/>
    </location>
</feature>
<dbReference type="Proteomes" id="UP001066276">
    <property type="component" value="Chromosome 1_1"/>
</dbReference>
<comment type="caution">
    <text evidence="2">The sequence shown here is derived from an EMBL/GenBank/DDBJ whole genome shotgun (WGS) entry which is preliminary data.</text>
</comment>